<feature type="region of interest" description="Disordered" evidence="3">
    <location>
        <begin position="200"/>
        <end position="275"/>
    </location>
</feature>
<dbReference type="Proteomes" id="UP000006039">
    <property type="component" value="Unassembled WGS sequence"/>
</dbReference>
<reference evidence="4" key="2">
    <citation type="submission" date="2010-07" db="EMBL/GenBank/DDBJ databases">
        <authorList>
            <consortium name="The Broad Institute Genome Sequencing Platform"/>
            <consortium name="Broad Institute Genome Sequencing Center for Infectious Disease"/>
            <person name="Ma L.-J."/>
            <person name="Dead R."/>
            <person name="Young S."/>
            <person name="Zeng Q."/>
            <person name="Koehrsen M."/>
            <person name="Alvarado L."/>
            <person name="Berlin A."/>
            <person name="Chapman S.B."/>
            <person name="Chen Z."/>
            <person name="Freedman E."/>
            <person name="Gellesch M."/>
            <person name="Goldberg J."/>
            <person name="Griggs A."/>
            <person name="Gujja S."/>
            <person name="Heilman E.R."/>
            <person name="Heiman D."/>
            <person name="Hepburn T."/>
            <person name="Howarth C."/>
            <person name="Jen D."/>
            <person name="Larson L."/>
            <person name="Mehta T."/>
            <person name="Neiman D."/>
            <person name="Pearson M."/>
            <person name="Roberts A."/>
            <person name="Saif S."/>
            <person name="Shea T."/>
            <person name="Shenoy N."/>
            <person name="Sisk P."/>
            <person name="Stolte C."/>
            <person name="Sykes S."/>
            <person name="Walk T."/>
            <person name="White J."/>
            <person name="Yandava C."/>
            <person name="Haas B."/>
            <person name="Nusbaum C."/>
            <person name="Birren B."/>
        </authorList>
    </citation>
    <scope>NUCLEOTIDE SEQUENCE</scope>
    <source>
        <strain evidence="4">R3-111a-1</strain>
    </source>
</reference>
<feature type="compositionally biased region" description="Polar residues" evidence="3">
    <location>
        <begin position="158"/>
        <end position="169"/>
    </location>
</feature>
<accession>J3NJ09</accession>
<comment type="subcellular location">
    <subcellularLocation>
        <location evidence="1">Nucleus</location>
    </subcellularLocation>
</comment>
<dbReference type="AlphaFoldDB" id="J3NJ09"/>
<dbReference type="GeneID" id="20341701"/>
<dbReference type="GO" id="GO:0003824">
    <property type="term" value="F:catalytic activity"/>
    <property type="evidence" value="ECO:0007669"/>
    <property type="project" value="InterPro"/>
</dbReference>
<dbReference type="GO" id="GO:0005634">
    <property type="term" value="C:nucleus"/>
    <property type="evidence" value="ECO:0007669"/>
    <property type="project" value="UniProtKB-SubCell"/>
</dbReference>
<reference evidence="4" key="3">
    <citation type="submission" date="2010-09" db="EMBL/GenBank/DDBJ databases">
        <title>Annotation of Gaeumannomyces graminis var. tritici R3-111a-1.</title>
        <authorList>
            <consortium name="The Broad Institute Genome Sequencing Platform"/>
            <person name="Ma L.-J."/>
            <person name="Dead R."/>
            <person name="Young S.K."/>
            <person name="Zeng Q."/>
            <person name="Gargeya S."/>
            <person name="Fitzgerald M."/>
            <person name="Haas B."/>
            <person name="Abouelleil A."/>
            <person name="Alvarado L."/>
            <person name="Arachchi H.M."/>
            <person name="Berlin A."/>
            <person name="Brown A."/>
            <person name="Chapman S.B."/>
            <person name="Chen Z."/>
            <person name="Dunbar C."/>
            <person name="Freedman E."/>
            <person name="Gearin G."/>
            <person name="Gellesch M."/>
            <person name="Goldberg J."/>
            <person name="Griggs A."/>
            <person name="Gujja S."/>
            <person name="Heiman D."/>
            <person name="Howarth C."/>
            <person name="Larson L."/>
            <person name="Lui A."/>
            <person name="MacDonald P.J.P."/>
            <person name="Mehta T."/>
            <person name="Montmayeur A."/>
            <person name="Murphy C."/>
            <person name="Neiman D."/>
            <person name="Pearson M."/>
            <person name="Priest M."/>
            <person name="Roberts A."/>
            <person name="Saif S."/>
            <person name="Shea T."/>
            <person name="Shenoy N."/>
            <person name="Sisk P."/>
            <person name="Stolte C."/>
            <person name="Sykes S."/>
            <person name="Yandava C."/>
            <person name="Wortman J."/>
            <person name="Nusbaum C."/>
            <person name="Birren B."/>
        </authorList>
    </citation>
    <scope>NUCLEOTIDE SEQUENCE</scope>
    <source>
        <strain evidence="4">R3-111a-1</strain>
    </source>
</reference>
<dbReference type="eggNOG" id="KOG4161">
    <property type="taxonomic scope" value="Eukaryota"/>
</dbReference>
<feature type="region of interest" description="Disordered" evidence="3">
    <location>
        <begin position="146"/>
        <end position="188"/>
    </location>
</feature>
<sequence length="563" mass="61357">MGKGKRQREDVVSPSSAAPRCASGPPRLTSKAARNLLHGFDVDGDESMEFLTSLIASETAPRGAVDELYGTGLMAAAEDWDLMLWCAVAMNKQQQLLLRGDFCRGIGDDRLLQGNSNIHLFACLDGLLGGEPSCLPEGSPIVVKKEAQRNWKPRGSRTIKQNDPAQSPYWTDEPQPVAEPQPMAEPQPKRIKVEIKREFGKPDAAPDGSPNDTAPSEPPQEATKESDLNRNKPASPSKSPPPPPPPTTPSAKKRGTTSRHFCGSSPTLASAASARPVVGQQTVLLQGDSAPKQGITPRPPGGAVSGLPFPPLTAARFGLIQEEVAHDPFRLLVAVRLLVKTAGRAAIPVFRALSDRYPAGAADVAAADPDELLGMIRHLGLGTVRRRAILRLARAWLRDPPSRGVRYGVKNYPRRGDGADVRLGERFGPEYDEHDEGDGDGDDDGDGEAAASRGAGSAWEIGHMTQGPYALDSWRIFCRDELLGRAAGKEEEEKSCSSFQPEWMRVRPADKELRAYLRWMWMREGWDWDPDTGEREVLAEELRRAVDEGRVGYDDLGRLRIVS</sequence>
<dbReference type="SUPFAM" id="SSF48150">
    <property type="entry name" value="DNA-glycosylase"/>
    <property type="match status" value="1"/>
</dbReference>
<keyword evidence="2" id="KW-0539">Nucleus</keyword>
<feature type="region of interest" description="Disordered" evidence="3">
    <location>
        <begin position="418"/>
        <end position="458"/>
    </location>
</feature>
<reference evidence="6" key="1">
    <citation type="submission" date="2010-07" db="EMBL/GenBank/DDBJ databases">
        <title>The genome sequence of Gaeumannomyces graminis var. tritici strain R3-111a-1.</title>
        <authorList>
            <consortium name="The Broad Institute Genome Sequencing Platform"/>
            <person name="Ma L.-J."/>
            <person name="Dead R."/>
            <person name="Young S."/>
            <person name="Zeng Q."/>
            <person name="Koehrsen M."/>
            <person name="Alvarado L."/>
            <person name="Berlin A."/>
            <person name="Chapman S.B."/>
            <person name="Chen Z."/>
            <person name="Freedman E."/>
            <person name="Gellesch M."/>
            <person name="Goldberg J."/>
            <person name="Griggs A."/>
            <person name="Gujja S."/>
            <person name="Heilman E.R."/>
            <person name="Heiman D."/>
            <person name="Hepburn T."/>
            <person name="Howarth C."/>
            <person name="Jen D."/>
            <person name="Larson L."/>
            <person name="Mehta T."/>
            <person name="Neiman D."/>
            <person name="Pearson M."/>
            <person name="Roberts A."/>
            <person name="Saif S."/>
            <person name="Shea T."/>
            <person name="Shenoy N."/>
            <person name="Sisk P."/>
            <person name="Stolte C."/>
            <person name="Sykes S."/>
            <person name="Walk T."/>
            <person name="White J."/>
            <person name="Yandava C."/>
            <person name="Haas B."/>
            <person name="Nusbaum C."/>
            <person name="Birren B."/>
        </authorList>
    </citation>
    <scope>NUCLEOTIDE SEQUENCE [LARGE SCALE GENOMIC DNA]</scope>
    <source>
        <strain evidence="6">R3-111a-1</strain>
    </source>
</reference>
<protein>
    <recommendedName>
        <fullName evidence="7">HhH-GPD domain-containing protein</fullName>
    </recommendedName>
</protein>
<dbReference type="GO" id="GO:0003677">
    <property type="term" value="F:DNA binding"/>
    <property type="evidence" value="ECO:0007669"/>
    <property type="project" value="InterPro"/>
</dbReference>
<reference evidence="5" key="5">
    <citation type="submission" date="2018-04" db="UniProtKB">
        <authorList>
            <consortium name="EnsemblFungi"/>
        </authorList>
    </citation>
    <scope>IDENTIFICATION</scope>
    <source>
        <strain evidence="5">R3-111a-1</strain>
    </source>
</reference>
<evidence type="ECO:0000256" key="2">
    <source>
        <dbReference type="ARBA" id="ARBA00023242"/>
    </source>
</evidence>
<dbReference type="InterPro" id="IPR011257">
    <property type="entry name" value="DNA_glycosylase"/>
</dbReference>
<name>J3NJ09_GAET3</name>
<evidence type="ECO:0000313" key="4">
    <source>
        <dbReference type="EMBL" id="EJT81259.1"/>
    </source>
</evidence>
<feature type="compositionally biased region" description="Pro residues" evidence="3">
    <location>
        <begin position="238"/>
        <end position="248"/>
    </location>
</feature>
<keyword evidence="6" id="KW-1185">Reference proteome</keyword>
<dbReference type="Gene3D" id="1.10.340.30">
    <property type="entry name" value="Hypothetical protein, domain 2"/>
    <property type="match status" value="1"/>
</dbReference>
<evidence type="ECO:0000256" key="3">
    <source>
        <dbReference type="SAM" id="MobiDB-lite"/>
    </source>
</evidence>
<gene>
    <name evidence="5" type="primary">20341701</name>
    <name evidence="4" type="ORF">GGTG_01243</name>
</gene>
<feature type="compositionally biased region" description="Low complexity" evidence="3">
    <location>
        <begin position="448"/>
        <end position="458"/>
    </location>
</feature>
<dbReference type="PANTHER" id="PTHR15074:SF0">
    <property type="entry name" value="METHYL-CPG-BINDING DOMAIN PROTEIN 4-LIKE PROTEIN"/>
    <property type="match status" value="1"/>
</dbReference>
<evidence type="ECO:0008006" key="7">
    <source>
        <dbReference type="Google" id="ProtNLM"/>
    </source>
</evidence>
<dbReference type="RefSeq" id="XP_009217268.1">
    <property type="nucleotide sequence ID" value="XM_009219004.1"/>
</dbReference>
<evidence type="ECO:0000256" key="1">
    <source>
        <dbReference type="ARBA" id="ARBA00004123"/>
    </source>
</evidence>
<dbReference type="HOGENOM" id="CLU_017748_0_0_1"/>
<dbReference type="VEuPathDB" id="FungiDB:GGTG_01243"/>
<feature type="compositionally biased region" description="Acidic residues" evidence="3">
    <location>
        <begin position="432"/>
        <end position="447"/>
    </location>
</feature>
<organism evidence="4">
    <name type="scientific">Gaeumannomyces tritici (strain R3-111a-1)</name>
    <name type="common">Wheat and barley take-all root rot fungus</name>
    <name type="synonym">Gaeumannomyces graminis var. tritici</name>
    <dbReference type="NCBI Taxonomy" id="644352"/>
    <lineage>
        <taxon>Eukaryota</taxon>
        <taxon>Fungi</taxon>
        <taxon>Dikarya</taxon>
        <taxon>Ascomycota</taxon>
        <taxon>Pezizomycotina</taxon>
        <taxon>Sordariomycetes</taxon>
        <taxon>Sordariomycetidae</taxon>
        <taxon>Magnaporthales</taxon>
        <taxon>Magnaporthaceae</taxon>
        <taxon>Gaeumannomyces</taxon>
    </lineage>
</organism>
<evidence type="ECO:0000313" key="5">
    <source>
        <dbReference type="EnsemblFungi" id="EJT81259"/>
    </source>
</evidence>
<evidence type="ECO:0000313" key="6">
    <source>
        <dbReference type="Proteomes" id="UP000006039"/>
    </source>
</evidence>
<feature type="compositionally biased region" description="Basic and acidic residues" evidence="3">
    <location>
        <begin position="418"/>
        <end position="431"/>
    </location>
</feature>
<reference evidence="5" key="4">
    <citation type="journal article" date="2015" name="G3 (Bethesda)">
        <title>Genome sequences of three phytopathogenic species of the Magnaporthaceae family of fungi.</title>
        <authorList>
            <person name="Okagaki L.H."/>
            <person name="Nunes C.C."/>
            <person name="Sailsbery J."/>
            <person name="Clay B."/>
            <person name="Brown D."/>
            <person name="John T."/>
            <person name="Oh Y."/>
            <person name="Young N."/>
            <person name="Fitzgerald M."/>
            <person name="Haas B.J."/>
            <person name="Zeng Q."/>
            <person name="Young S."/>
            <person name="Adiconis X."/>
            <person name="Fan L."/>
            <person name="Levin J.Z."/>
            <person name="Mitchell T.K."/>
            <person name="Okubara P.A."/>
            <person name="Farman M.L."/>
            <person name="Kohn L.M."/>
            <person name="Birren B."/>
            <person name="Ma L.-J."/>
            <person name="Dean R.A."/>
        </authorList>
    </citation>
    <scope>NUCLEOTIDE SEQUENCE</scope>
    <source>
        <strain evidence="5">R3-111a-1</strain>
    </source>
</reference>
<dbReference type="EnsemblFungi" id="EJT81259">
    <property type="protein sequence ID" value="EJT81259"/>
    <property type="gene ID" value="GGTG_01243"/>
</dbReference>
<dbReference type="InterPro" id="IPR045138">
    <property type="entry name" value="MeCP2/MBD4"/>
</dbReference>
<feature type="region of interest" description="Disordered" evidence="3">
    <location>
        <begin position="1"/>
        <end position="25"/>
    </location>
</feature>
<dbReference type="GO" id="GO:0006281">
    <property type="term" value="P:DNA repair"/>
    <property type="evidence" value="ECO:0007669"/>
    <property type="project" value="InterPro"/>
</dbReference>
<dbReference type="EMBL" id="GL385395">
    <property type="protein sequence ID" value="EJT81259.1"/>
    <property type="molecule type" value="Genomic_DNA"/>
</dbReference>
<proteinExistence type="predicted"/>
<feature type="region of interest" description="Disordered" evidence="3">
    <location>
        <begin position="288"/>
        <end position="307"/>
    </location>
</feature>
<dbReference type="PANTHER" id="PTHR15074">
    <property type="entry name" value="METHYL-CPG-BINDING PROTEIN"/>
    <property type="match status" value="1"/>
</dbReference>
<dbReference type="OrthoDB" id="10265068at2759"/>
<dbReference type="STRING" id="644352.J3NJ09"/>